<dbReference type="PANTHER" id="PTHR11265:SF0">
    <property type="entry name" value="12S RRNA N4-METHYLCYTIDINE METHYLTRANSFERASE"/>
    <property type="match status" value="1"/>
</dbReference>
<dbReference type="Pfam" id="PF01795">
    <property type="entry name" value="Methyltransf_5"/>
    <property type="match status" value="1"/>
</dbReference>
<keyword evidence="2 6" id="KW-0698">rRNA processing</keyword>
<dbReference type="Proteomes" id="UP000002941">
    <property type="component" value="Unassembled WGS sequence"/>
</dbReference>
<dbReference type="HAMAP" id="MF_01007">
    <property type="entry name" value="16SrRNA_methyltr_H"/>
    <property type="match status" value="1"/>
</dbReference>
<comment type="function">
    <text evidence="6">Specifically methylates the N4 position of cytidine in position 1402 (C1402) of 16S rRNA.</text>
</comment>
<evidence type="ECO:0000256" key="3">
    <source>
        <dbReference type="ARBA" id="ARBA00022603"/>
    </source>
</evidence>
<dbReference type="eggNOG" id="COG0275">
    <property type="taxonomic scope" value="Bacteria"/>
</dbReference>
<keyword evidence="3 6" id="KW-0489">Methyltransferase</keyword>
<evidence type="ECO:0000256" key="7">
    <source>
        <dbReference type="SAM" id="MobiDB-lite"/>
    </source>
</evidence>
<dbReference type="AlphaFoldDB" id="J0NI17"/>
<feature type="compositionally biased region" description="Basic residues" evidence="7">
    <location>
        <begin position="374"/>
        <end position="389"/>
    </location>
</feature>
<feature type="binding site" evidence="6">
    <location>
        <begin position="76"/>
        <end position="78"/>
    </location>
    <ligand>
        <name>S-adenosyl-L-methionine</name>
        <dbReference type="ChEBI" id="CHEBI:59789"/>
    </ligand>
</feature>
<dbReference type="GO" id="GO:0005737">
    <property type="term" value="C:cytoplasm"/>
    <property type="evidence" value="ECO:0007669"/>
    <property type="project" value="UniProtKB-SubCell"/>
</dbReference>
<dbReference type="InterPro" id="IPR029063">
    <property type="entry name" value="SAM-dependent_MTases_sf"/>
</dbReference>
<dbReference type="EC" id="2.1.1.199" evidence="6"/>
<dbReference type="GO" id="GO:0071424">
    <property type="term" value="F:rRNA (cytosine-N4-)-methyltransferase activity"/>
    <property type="evidence" value="ECO:0007669"/>
    <property type="project" value="UniProtKB-UniRule"/>
</dbReference>
<dbReference type="PATRIC" id="fig|1125718.3.peg.1445"/>
<comment type="similarity">
    <text evidence="1 6">Belongs to the methyltransferase superfamily. RsmH family.</text>
</comment>
<dbReference type="PANTHER" id="PTHR11265">
    <property type="entry name" value="S-ADENOSYL-METHYLTRANSFERASE MRAW"/>
    <property type="match status" value="1"/>
</dbReference>
<protein>
    <recommendedName>
        <fullName evidence="6">Ribosomal RNA small subunit methyltransferase H</fullName>
        <ecNumber evidence="6">2.1.1.199</ecNumber>
    </recommendedName>
    <alternativeName>
        <fullName evidence="6">16S rRNA m(4)C1402 methyltransferase</fullName>
    </alternativeName>
    <alternativeName>
        <fullName evidence="6">rRNA (cytosine-N(4)-)-methyltransferase RsmH</fullName>
    </alternativeName>
</protein>
<feature type="binding site" evidence="6">
    <location>
        <position position="156"/>
    </location>
    <ligand>
        <name>S-adenosyl-L-methionine</name>
        <dbReference type="ChEBI" id="CHEBI:59789"/>
    </ligand>
</feature>
<keyword evidence="6" id="KW-0963">Cytoplasm</keyword>
<feature type="compositionally biased region" description="Low complexity" evidence="7">
    <location>
        <begin position="354"/>
        <end position="366"/>
    </location>
</feature>
<sequence length="389" mass="41635">MNDTRTTVSSGPFGRVDEVDEAVPAGRPVAESDAAQAAELHTPVLLRQCLDLLAPALVGPNAPARPILIDCTLGMGGHSEAALERFENLSVIGIDRDPEAIALASARLARFGERFRAVCATYDRVDSLASDAAEAAGRRSGVVDAILMDLGVSSLQLDRAERGFSYLRSAPLDMRMDQSGGRTAQDILDTADEHELARILRVYGEERFAARIAAGVVRRREAGDPVRSTDALAELVRACVPAAARRTGGNPAKRTFQALRVAVNAELAVLERAVPRALNSIRVGGRIVIESYQSLEDRIVKRVLAAGFSSSAPQELPFVPQDAMPYLEPATHGALKADDNELAANPRSAPVRLRAATRIRPAAEAPAPEPAPRPRTHPARKPAQGRRGR</sequence>
<feature type="compositionally biased region" description="Polar residues" evidence="7">
    <location>
        <begin position="1"/>
        <end position="10"/>
    </location>
</feature>
<dbReference type="Gene3D" id="1.10.150.170">
    <property type="entry name" value="Putative methyltransferase TM0872, insert domain"/>
    <property type="match status" value="1"/>
</dbReference>
<feature type="binding site" evidence="6">
    <location>
        <position position="122"/>
    </location>
    <ligand>
        <name>S-adenosyl-L-methionine</name>
        <dbReference type="ChEBI" id="CHEBI:59789"/>
    </ligand>
</feature>
<accession>J0NI17</accession>
<dbReference type="RefSeq" id="WP_008731607.1">
    <property type="nucleotide sequence ID" value="NZ_AKFT01000113.1"/>
</dbReference>
<keyword evidence="9" id="KW-1185">Reference proteome</keyword>
<dbReference type="NCBIfam" id="TIGR00006">
    <property type="entry name" value="16S rRNA (cytosine(1402)-N(4))-methyltransferase RsmH"/>
    <property type="match status" value="1"/>
</dbReference>
<evidence type="ECO:0000256" key="1">
    <source>
        <dbReference type="ARBA" id="ARBA00010396"/>
    </source>
</evidence>
<feature type="region of interest" description="Disordered" evidence="7">
    <location>
        <begin position="337"/>
        <end position="389"/>
    </location>
</feature>
<name>J0NI17_9ACTO</name>
<comment type="subcellular location">
    <subcellularLocation>
        <location evidence="6">Cytoplasm</location>
    </subcellularLocation>
</comment>
<evidence type="ECO:0000313" key="8">
    <source>
        <dbReference type="EMBL" id="EJF44362.1"/>
    </source>
</evidence>
<evidence type="ECO:0000256" key="6">
    <source>
        <dbReference type="HAMAP-Rule" id="MF_01007"/>
    </source>
</evidence>
<feature type="binding site" evidence="6">
    <location>
        <position position="95"/>
    </location>
    <ligand>
        <name>S-adenosyl-L-methionine</name>
        <dbReference type="ChEBI" id="CHEBI:59789"/>
    </ligand>
</feature>
<dbReference type="SUPFAM" id="SSF53335">
    <property type="entry name" value="S-adenosyl-L-methionine-dependent methyltransferases"/>
    <property type="match status" value="1"/>
</dbReference>
<dbReference type="Gene3D" id="3.40.50.150">
    <property type="entry name" value="Vaccinia Virus protein VP39"/>
    <property type="match status" value="1"/>
</dbReference>
<dbReference type="SUPFAM" id="SSF81799">
    <property type="entry name" value="Putative methyltransferase TM0872, insert domain"/>
    <property type="match status" value="1"/>
</dbReference>
<evidence type="ECO:0000256" key="2">
    <source>
        <dbReference type="ARBA" id="ARBA00022552"/>
    </source>
</evidence>
<feature type="region of interest" description="Disordered" evidence="7">
    <location>
        <begin position="1"/>
        <end position="21"/>
    </location>
</feature>
<keyword evidence="5 6" id="KW-0949">S-adenosyl-L-methionine</keyword>
<evidence type="ECO:0000256" key="4">
    <source>
        <dbReference type="ARBA" id="ARBA00022679"/>
    </source>
</evidence>
<comment type="catalytic activity">
    <reaction evidence="6">
        <text>cytidine(1402) in 16S rRNA + S-adenosyl-L-methionine = N(4)-methylcytidine(1402) in 16S rRNA + S-adenosyl-L-homocysteine + H(+)</text>
        <dbReference type="Rhea" id="RHEA:42928"/>
        <dbReference type="Rhea" id="RHEA-COMP:10286"/>
        <dbReference type="Rhea" id="RHEA-COMP:10287"/>
        <dbReference type="ChEBI" id="CHEBI:15378"/>
        <dbReference type="ChEBI" id="CHEBI:57856"/>
        <dbReference type="ChEBI" id="CHEBI:59789"/>
        <dbReference type="ChEBI" id="CHEBI:74506"/>
        <dbReference type="ChEBI" id="CHEBI:82748"/>
        <dbReference type="EC" id="2.1.1.199"/>
    </reaction>
</comment>
<gene>
    <name evidence="8" type="primary">mraW</name>
    <name evidence="6" type="synonym">rsmH</name>
    <name evidence="8" type="ORF">HMPREF1318_0269</name>
</gene>
<evidence type="ECO:0000256" key="5">
    <source>
        <dbReference type="ARBA" id="ARBA00022691"/>
    </source>
</evidence>
<dbReference type="GO" id="GO:0070475">
    <property type="term" value="P:rRNA base methylation"/>
    <property type="evidence" value="ECO:0007669"/>
    <property type="project" value="UniProtKB-UniRule"/>
</dbReference>
<reference evidence="8 9" key="1">
    <citation type="submission" date="2012-05" db="EMBL/GenBank/DDBJ databases">
        <authorList>
            <person name="Harkins D.M."/>
            <person name="Madupu R."/>
            <person name="Durkin A.S."/>
            <person name="Torralba M."/>
            <person name="Methe B."/>
            <person name="Sutton G.G."/>
            <person name="Nelson K.E."/>
        </authorList>
    </citation>
    <scope>NUCLEOTIDE SEQUENCE [LARGE SCALE GENOMIC DNA]</scope>
    <source>
        <strain evidence="8 9">F0489</strain>
    </source>
</reference>
<dbReference type="EMBL" id="AKFT01000113">
    <property type="protein sequence ID" value="EJF44362.1"/>
    <property type="molecule type" value="Genomic_DNA"/>
</dbReference>
<comment type="caution">
    <text evidence="8">The sequence shown here is derived from an EMBL/GenBank/DDBJ whole genome shotgun (WGS) entry which is preliminary data.</text>
</comment>
<proteinExistence type="inferred from homology"/>
<organism evidence="8 9">
    <name type="scientific">Actinomyces massiliensis F0489</name>
    <dbReference type="NCBI Taxonomy" id="1125718"/>
    <lineage>
        <taxon>Bacteria</taxon>
        <taxon>Bacillati</taxon>
        <taxon>Actinomycetota</taxon>
        <taxon>Actinomycetes</taxon>
        <taxon>Actinomycetales</taxon>
        <taxon>Actinomycetaceae</taxon>
        <taxon>Actinomyces</taxon>
    </lineage>
</organism>
<keyword evidence="4 6" id="KW-0808">Transferase</keyword>
<dbReference type="InterPro" id="IPR023397">
    <property type="entry name" value="SAM-dep_MeTrfase_MraW_recog"/>
</dbReference>
<feature type="binding site" evidence="6">
    <location>
        <position position="149"/>
    </location>
    <ligand>
        <name>S-adenosyl-L-methionine</name>
        <dbReference type="ChEBI" id="CHEBI:59789"/>
    </ligand>
</feature>
<dbReference type="InterPro" id="IPR002903">
    <property type="entry name" value="RsmH"/>
</dbReference>
<evidence type="ECO:0000313" key="9">
    <source>
        <dbReference type="Proteomes" id="UP000002941"/>
    </source>
</evidence>
<dbReference type="OrthoDB" id="9806637at2"/>